<dbReference type="SMART" id="SM00388">
    <property type="entry name" value="HisKA"/>
    <property type="match status" value="1"/>
</dbReference>
<gene>
    <name evidence="11" type="ORF">LDG_8208</name>
</gene>
<dbReference type="InterPro" id="IPR036890">
    <property type="entry name" value="HATPase_C_sf"/>
</dbReference>
<evidence type="ECO:0000256" key="1">
    <source>
        <dbReference type="ARBA" id="ARBA00000085"/>
    </source>
</evidence>
<dbReference type="CDD" id="cd00130">
    <property type="entry name" value="PAS"/>
    <property type="match status" value="2"/>
</dbReference>
<dbReference type="EMBL" id="JH413843">
    <property type="protein sequence ID" value="EHL29916.1"/>
    <property type="molecule type" value="Genomic_DNA"/>
</dbReference>
<dbReference type="InterPro" id="IPR003661">
    <property type="entry name" value="HisK_dim/P_dom"/>
</dbReference>
<evidence type="ECO:0000256" key="3">
    <source>
        <dbReference type="ARBA" id="ARBA00022553"/>
    </source>
</evidence>
<dbReference type="PANTHER" id="PTHR43304">
    <property type="entry name" value="PHYTOCHROME-LIKE PROTEIN CPH1"/>
    <property type="match status" value="1"/>
</dbReference>
<evidence type="ECO:0000259" key="10">
    <source>
        <dbReference type="PROSITE" id="PS50113"/>
    </source>
</evidence>
<keyword evidence="4" id="KW-0808">Transferase</keyword>
<feature type="domain" description="PAC" evidence="10">
    <location>
        <begin position="197"/>
        <end position="249"/>
    </location>
</feature>
<dbReference type="InterPro" id="IPR004358">
    <property type="entry name" value="Sig_transdc_His_kin-like_C"/>
</dbReference>
<dbReference type="SUPFAM" id="SSF47384">
    <property type="entry name" value="Homodimeric domain of signal transducing histidine kinase"/>
    <property type="match status" value="1"/>
</dbReference>
<dbReference type="InterPro" id="IPR013655">
    <property type="entry name" value="PAS_fold_3"/>
</dbReference>
<dbReference type="SMART" id="SM00086">
    <property type="entry name" value="PAC"/>
    <property type="match status" value="2"/>
</dbReference>
<dbReference type="AlphaFoldDB" id="G9ESD5"/>
<evidence type="ECO:0000313" key="11">
    <source>
        <dbReference type="EMBL" id="EHL29916.1"/>
    </source>
</evidence>
<dbReference type="STRING" id="658187.LDG_8208"/>
<dbReference type="eggNOG" id="COG2202">
    <property type="taxonomic scope" value="Bacteria"/>
</dbReference>
<feature type="coiled-coil region" evidence="6">
    <location>
        <begin position="367"/>
        <end position="394"/>
    </location>
</feature>
<dbReference type="InterPro" id="IPR035965">
    <property type="entry name" value="PAS-like_dom_sf"/>
</dbReference>
<keyword evidence="7" id="KW-0812">Transmembrane</keyword>
<dbReference type="Gene3D" id="1.10.287.130">
    <property type="match status" value="1"/>
</dbReference>
<keyword evidence="3" id="KW-0597">Phosphoprotein</keyword>
<dbReference type="SUPFAM" id="SSF55785">
    <property type="entry name" value="PYP-like sensor domain (PAS domain)"/>
    <property type="match status" value="2"/>
</dbReference>
<sequence length="616" mass="70350">MIGWLTHSRNIIAMIPIESACCFVLLSSAIINYVWNRSETESIWLPIPIFIAFLTATLSLSAAVYNTARLIIPRPNTEALANQVSQSYLVIFCFDFIISMLVSLCAYLVLKSDEKSKALTESENRYRMILDGIKDYAIFMLTPSGNVKSWNIGAQRLEGYAEREIIGKPFSIFYTAEDIANKVPEHYLKIAKKQGRYEEDNIRVRKDGSHFWAKILVEALYDSDEKLVGFVNITRDITERKAQEETTKASEETFRLAMHYASIGMALVSTEGKWLNVNQALLNMMGYSEEEFLAMDFQTITHPDDLKKDLGYLVRMLNKEIDNYQMEKRYFHKNGHIIWGLLDVSLLWNMDGTPKYFISQVQNITARKKAEAANKKTEAANKKLMKALANSNAELERFAYVASHDLQEPIRMINNFGELLLAEKQTELDDEAKEYLRIMTNAGIRMRDVINDLLAYSRVSKQTIFVRFNGEEILQNALQNIKTLVEEQKAQITQDPLPILYGNPMQIMRLLQNLLTNAIKYQRKGNTPDIHIGLEDQGENWRLSIKDNGLGIEEQFIDEIFEPFRRLHTWESIKGSGLGLSICKKIAEIHGGTLSVTSIIGSGSVFFLTIPKCDKH</sequence>
<dbReference type="InterPro" id="IPR003594">
    <property type="entry name" value="HATPase_dom"/>
</dbReference>
<dbReference type="PANTHER" id="PTHR43304:SF1">
    <property type="entry name" value="PAC DOMAIN-CONTAINING PROTEIN"/>
    <property type="match status" value="1"/>
</dbReference>
<name>G9ESD5_9GAMM</name>
<keyword evidence="7" id="KW-0472">Membrane</keyword>
<feature type="domain" description="PAS" evidence="9">
    <location>
        <begin position="122"/>
        <end position="168"/>
    </location>
</feature>
<evidence type="ECO:0000259" key="9">
    <source>
        <dbReference type="PROSITE" id="PS50112"/>
    </source>
</evidence>
<dbReference type="SUPFAM" id="SSF55874">
    <property type="entry name" value="ATPase domain of HSP90 chaperone/DNA topoisomerase II/histidine kinase"/>
    <property type="match status" value="1"/>
</dbReference>
<feature type="transmembrane region" description="Helical" evidence="7">
    <location>
        <begin position="88"/>
        <end position="110"/>
    </location>
</feature>
<dbReference type="SMART" id="SM00387">
    <property type="entry name" value="HATPase_c"/>
    <property type="match status" value="1"/>
</dbReference>
<dbReference type="Pfam" id="PF13426">
    <property type="entry name" value="PAS_9"/>
    <property type="match status" value="1"/>
</dbReference>
<dbReference type="Pfam" id="PF02518">
    <property type="entry name" value="HATPase_c"/>
    <property type="match status" value="1"/>
</dbReference>
<accession>G9ESD5</accession>
<keyword evidence="12" id="KW-1185">Reference proteome</keyword>
<evidence type="ECO:0000256" key="2">
    <source>
        <dbReference type="ARBA" id="ARBA00012438"/>
    </source>
</evidence>
<dbReference type="InterPro" id="IPR000014">
    <property type="entry name" value="PAS"/>
</dbReference>
<dbReference type="PROSITE" id="PS50112">
    <property type="entry name" value="PAS"/>
    <property type="match status" value="2"/>
</dbReference>
<dbReference type="FunFam" id="3.30.565.10:FF:000006">
    <property type="entry name" value="Sensor histidine kinase WalK"/>
    <property type="match status" value="1"/>
</dbReference>
<feature type="domain" description="PAC" evidence="10">
    <location>
        <begin position="324"/>
        <end position="376"/>
    </location>
</feature>
<keyword evidence="6" id="KW-0175">Coiled coil</keyword>
<dbReference type="Gene3D" id="3.30.450.20">
    <property type="entry name" value="PAS domain"/>
    <property type="match status" value="2"/>
</dbReference>
<dbReference type="HOGENOM" id="CLU_000445_114_71_6"/>
<dbReference type="GO" id="GO:0005886">
    <property type="term" value="C:plasma membrane"/>
    <property type="evidence" value="ECO:0007669"/>
    <property type="project" value="UniProtKB-ARBA"/>
</dbReference>
<dbReference type="SMART" id="SM00091">
    <property type="entry name" value="PAS"/>
    <property type="match status" value="2"/>
</dbReference>
<keyword evidence="7" id="KW-1133">Transmembrane helix</keyword>
<dbReference type="InterPro" id="IPR036097">
    <property type="entry name" value="HisK_dim/P_sf"/>
</dbReference>
<dbReference type="InterPro" id="IPR052162">
    <property type="entry name" value="Sensor_kinase/Photoreceptor"/>
</dbReference>
<feature type="domain" description="PAS" evidence="9">
    <location>
        <begin position="250"/>
        <end position="320"/>
    </location>
</feature>
<protein>
    <recommendedName>
        <fullName evidence="2">histidine kinase</fullName>
        <ecNumber evidence="2">2.7.13.3</ecNumber>
    </recommendedName>
</protein>
<evidence type="ECO:0000256" key="5">
    <source>
        <dbReference type="ARBA" id="ARBA00022777"/>
    </source>
</evidence>
<feature type="domain" description="Histidine kinase" evidence="8">
    <location>
        <begin position="401"/>
        <end position="614"/>
    </location>
</feature>
<dbReference type="InterPro" id="IPR000700">
    <property type="entry name" value="PAS-assoc_C"/>
</dbReference>
<comment type="catalytic activity">
    <reaction evidence="1">
        <text>ATP + protein L-histidine = ADP + protein N-phospho-L-histidine.</text>
        <dbReference type="EC" id="2.7.13.3"/>
    </reaction>
</comment>
<feature type="transmembrane region" description="Helical" evidence="7">
    <location>
        <begin position="12"/>
        <end position="35"/>
    </location>
</feature>
<dbReference type="GO" id="GO:0000155">
    <property type="term" value="F:phosphorelay sensor kinase activity"/>
    <property type="evidence" value="ECO:0007669"/>
    <property type="project" value="InterPro"/>
</dbReference>
<dbReference type="eggNOG" id="COG4251">
    <property type="taxonomic scope" value="Bacteria"/>
</dbReference>
<evidence type="ECO:0000313" key="12">
    <source>
        <dbReference type="Proteomes" id="UP000002770"/>
    </source>
</evidence>
<reference evidence="11 12" key="1">
    <citation type="journal article" date="2011" name="BMC Genomics">
        <title>Insight into cross-talk between intra-amoebal pathogens.</title>
        <authorList>
            <person name="Gimenez G."/>
            <person name="Bertelli C."/>
            <person name="Moliner C."/>
            <person name="Robert C."/>
            <person name="Raoult D."/>
            <person name="Fournier P.E."/>
            <person name="Greub G."/>
        </authorList>
    </citation>
    <scope>NUCLEOTIDE SEQUENCE [LARGE SCALE GENOMIC DNA]</scope>
    <source>
        <strain evidence="11 12">LLAP12</strain>
    </source>
</reference>
<dbReference type="InterPro" id="IPR001610">
    <property type="entry name" value="PAC"/>
</dbReference>
<dbReference type="Pfam" id="PF08447">
    <property type="entry name" value="PAS_3"/>
    <property type="match status" value="1"/>
</dbReference>
<organism evidence="11 12">
    <name type="scientific">Legionella drancourtii LLAP12</name>
    <dbReference type="NCBI Taxonomy" id="658187"/>
    <lineage>
        <taxon>Bacteria</taxon>
        <taxon>Pseudomonadati</taxon>
        <taxon>Pseudomonadota</taxon>
        <taxon>Gammaproteobacteria</taxon>
        <taxon>Legionellales</taxon>
        <taxon>Legionellaceae</taxon>
        <taxon>Legionella</taxon>
    </lineage>
</organism>
<evidence type="ECO:0000256" key="7">
    <source>
        <dbReference type="SAM" id="Phobius"/>
    </source>
</evidence>
<dbReference type="Proteomes" id="UP000002770">
    <property type="component" value="Unassembled WGS sequence"/>
</dbReference>
<dbReference type="NCBIfam" id="TIGR00229">
    <property type="entry name" value="sensory_box"/>
    <property type="match status" value="2"/>
</dbReference>
<proteinExistence type="predicted"/>
<dbReference type="InParanoid" id="G9ESD5"/>
<evidence type="ECO:0000259" key="8">
    <source>
        <dbReference type="PROSITE" id="PS50109"/>
    </source>
</evidence>
<dbReference type="EC" id="2.7.13.3" evidence="2"/>
<dbReference type="CDD" id="cd00082">
    <property type="entry name" value="HisKA"/>
    <property type="match status" value="1"/>
</dbReference>
<dbReference type="InterPro" id="IPR005467">
    <property type="entry name" value="His_kinase_dom"/>
</dbReference>
<dbReference type="Gene3D" id="3.30.565.10">
    <property type="entry name" value="Histidine kinase-like ATPase, C-terminal domain"/>
    <property type="match status" value="1"/>
</dbReference>
<dbReference type="PROSITE" id="PS50113">
    <property type="entry name" value="PAC"/>
    <property type="match status" value="2"/>
</dbReference>
<feature type="transmembrane region" description="Helical" evidence="7">
    <location>
        <begin position="47"/>
        <end position="68"/>
    </location>
</feature>
<keyword evidence="5" id="KW-0418">Kinase</keyword>
<evidence type="ECO:0000256" key="6">
    <source>
        <dbReference type="SAM" id="Coils"/>
    </source>
</evidence>
<dbReference type="Pfam" id="PF00512">
    <property type="entry name" value="HisKA"/>
    <property type="match status" value="1"/>
</dbReference>
<dbReference type="PRINTS" id="PR00344">
    <property type="entry name" value="BCTRLSENSOR"/>
</dbReference>
<dbReference type="PROSITE" id="PS50109">
    <property type="entry name" value="HIS_KIN"/>
    <property type="match status" value="1"/>
</dbReference>
<evidence type="ECO:0000256" key="4">
    <source>
        <dbReference type="ARBA" id="ARBA00022679"/>
    </source>
</evidence>